<dbReference type="KEGG" id="ngv:CDO52_00620"/>
<proteinExistence type="predicted"/>
<accession>A0A223S028</accession>
<dbReference type="Proteomes" id="UP000215005">
    <property type="component" value="Chromosome"/>
</dbReference>
<organism evidence="1 2">
    <name type="scientific">Nocardiopsis gilva YIM 90087</name>
    <dbReference type="NCBI Taxonomy" id="1235441"/>
    <lineage>
        <taxon>Bacteria</taxon>
        <taxon>Bacillati</taxon>
        <taxon>Actinomycetota</taxon>
        <taxon>Actinomycetes</taxon>
        <taxon>Streptosporangiales</taxon>
        <taxon>Nocardiopsidaceae</taxon>
        <taxon>Nocardiopsis</taxon>
    </lineage>
</organism>
<evidence type="ECO:0000313" key="1">
    <source>
        <dbReference type="EMBL" id="ASU81482.1"/>
    </source>
</evidence>
<dbReference type="EMBL" id="CP022753">
    <property type="protein sequence ID" value="ASU81482.1"/>
    <property type="molecule type" value="Genomic_DNA"/>
</dbReference>
<gene>
    <name evidence="1" type="ORF">CDO52_00620</name>
</gene>
<keyword evidence="2" id="KW-1185">Reference proteome</keyword>
<reference evidence="1 2" key="1">
    <citation type="submission" date="2017-08" db="EMBL/GenBank/DDBJ databases">
        <title>The complete genome sequence of Nocardiopsis gilva YIM 90087.</title>
        <authorList>
            <person name="Yin M."/>
            <person name="Tang S."/>
        </authorList>
    </citation>
    <scope>NUCLEOTIDE SEQUENCE [LARGE SCALE GENOMIC DNA]</scope>
    <source>
        <strain evidence="1 2">YIM 90087</strain>
    </source>
</reference>
<sequence>MSFLNPQLLPLAAPSSAQAPARTCSATRLSEAEIDAFTDIALSFEDWAIRYKPAACGGSIYTAEHAATGRRITAKTLLDFHRKLDAATRIGEVPPPSTRIRPFLIAHEDQRAPSEARYAAELAALDQQAEQDDLAERWMAVAR</sequence>
<dbReference type="RefSeq" id="WP_017619475.1">
    <property type="nucleotide sequence ID" value="NZ_ANBG01000245.1"/>
</dbReference>
<name>A0A223S028_9ACTN</name>
<protein>
    <submittedName>
        <fullName evidence="1">Uncharacterized protein</fullName>
    </submittedName>
</protein>
<evidence type="ECO:0000313" key="2">
    <source>
        <dbReference type="Proteomes" id="UP000215005"/>
    </source>
</evidence>
<dbReference type="AlphaFoldDB" id="A0A223S028"/>